<accession>A0A1G2I4S7</accession>
<comment type="caution">
    <text evidence="1">The sequence shown here is derived from an EMBL/GenBank/DDBJ whole genome shotgun (WGS) entry which is preliminary data.</text>
</comment>
<evidence type="ECO:0000313" key="1">
    <source>
        <dbReference type="EMBL" id="OGZ69745.1"/>
    </source>
</evidence>
<name>A0A1G2I4S7_9BACT</name>
<evidence type="ECO:0000313" key="2">
    <source>
        <dbReference type="Proteomes" id="UP000178820"/>
    </source>
</evidence>
<gene>
    <name evidence="1" type="ORF">A3D44_04345</name>
</gene>
<dbReference type="AlphaFoldDB" id="A0A1G2I4S7"/>
<sequence length="138" mass="16452">MFLILKFKNTNIMPEKNPEYSPKDLGLDPDVLRSPEDLAEAEQYHYLFGGPKEGASKKEVEIYNTFNERYNNLQEKLRDEQSKDGYNDEDLRKLDEIFQRKVARVRADRDESLAELYEDQGRDMDKNIRHFQEEMDKI</sequence>
<dbReference type="Proteomes" id="UP000178820">
    <property type="component" value="Unassembled WGS sequence"/>
</dbReference>
<reference evidence="1 2" key="1">
    <citation type="journal article" date="2016" name="Nat. Commun.">
        <title>Thousands of microbial genomes shed light on interconnected biogeochemical processes in an aquifer system.</title>
        <authorList>
            <person name="Anantharaman K."/>
            <person name="Brown C.T."/>
            <person name="Hug L.A."/>
            <person name="Sharon I."/>
            <person name="Castelle C.J."/>
            <person name="Probst A.J."/>
            <person name="Thomas B.C."/>
            <person name="Singh A."/>
            <person name="Wilkins M.J."/>
            <person name="Karaoz U."/>
            <person name="Brodie E.L."/>
            <person name="Williams K.H."/>
            <person name="Hubbard S.S."/>
            <person name="Banfield J.F."/>
        </authorList>
    </citation>
    <scope>NUCLEOTIDE SEQUENCE [LARGE SCALE GENOMIC DNA]</scope>
</reference>
<protein>
    <submittedName>
        <fullName evidence="1">Uncharacterized protein</fullName>
    </submittedName>
</protein>
<proteinExistence type="predicted"/>
<dbReference type="EMBL" id="MHOT01000004">
    <property type="protein sequence ID" value="OGZ69745.1"/>
    <property type="molecule type" value="Genomic_DNA"/>
</dbReference>
<organism evidence="1 2">
    <name type="scientific">Candidatus Staskawiczbacteria bacterium RIFCSPHIGHO2_02_FULL_42_22</name>
    <dbReference type="NCBI Taxonomy" id="1802207"/>
    <lineage>
        <taxon>Bacteria</taxon>
        <taxon>Candidatus Staskawicziibacteriota</taxon>
    </lineage>
</organism>